<comment type="similarity">
    <text evidence="1">Belongs to the helicase family.</text>
</comment>
<keyword evidence="1" id="KW-0233">DNA recombination</keyword>
<keyword evidence="1" id="KW-0234">DNA repair</keyword>
<accession>A0A8H7QDU5</accession>
<evidence type="ECO:0000256" key="1">
    <source>
        <dbReference type="RuleBase" id="RU363044"/>
    </source>
</evidence>
<dbReference type="GO" id="GO:0043139">
    <property type="term" value="F:5'-3' DNA helicase activity"/>
    <property type="evidence" value="ECO:0007669"/>
    <property type="project" value="UniProtKB-EC"/>
</dbReference>
<proteinExistence type="inferred from homology"/>
<dbReference type="EMBL" id="JAEPRC010001353">
    <property type="protein sequence ID" value="KAG2189616.1"/>
    <property type="molecule type" value="Genomic_DNA"/>
</dbReference>
<keyword evidence="1" id="KW-0378">Hydrolase</keyword>
<dbReference type="GO" id="GO:0005524">
    <property type="term" value="F:ATP binding"/>
    <property type="evidence" value="ECO:0007669"/>
    <property type="project" value="UniProtKB-KW"/>
</dbReference>
<keyword evidence="1" id="KW-0227">DNA damage</keyword>
<comment type="cofactor">
    <cofactor evidence="1">
        <name>Mg(2+)</name>
        <dbReference type="ChEBI" id="CHEBI:18420"/>
    </cofactor>
</comment>
<keyword evidence="4" id="KW-1185">Reference proteome</keyword>
<comment type="caution">
    <text evidence="3">The sequence shown here is derived from an EMBL/GenBank/DDBJ whole genome shotgun (WGS) entry which is preliminary data.</text>
</comment>
<sequence length="95" mass="10768">MISKDLNETVNRSFRDIMKTDASFGDVFWFLPVVQSLVSQCLNKANFWSQVRSLQLHTNMRDHQALQSDDANLAAELQQFDSFSINVGQGDVPTC</sequence>
<dbReference type="GO" id="GO:0000723">
    <property type="term" value="P:telomere maintenance"/>
    <property type="evidence" value="ECO:0007669"/>
    <property type="project" value="InterPro"/>
</dbReference>
<feature type="non-terminal residue" evidence="3">
    <location>
        <position position="1"/>
    </location>
</feature>
<gene>
    <name evidence="3" type="ORF">INT46_006182</name>
</gene>
<evidence type="ECO:0000259" key="2">
    <source>
        <dbReference type="Pfam" id="PF05970"/>
    </source>
</evidence>
<protein>
    <recommendedName>
        <fullName evidence="1">ATP-dependent DNA helicase</fullName>
        <ecNumber evidence="1">5.6.2.3</ecNumber>
    </recommendedName>
</protein>
<organism evidence="3 4">
    <name type="scientific">Mucor plumbeus</name>
    <dbReference type="NCBI Taxonomy" id="97098"/>
    <lineage>
        <taxon>Eukaryota</taxon>
        <taxon>Fungi</taxon>
        <taxon>Fungi incertae sedis</taxon>
        <taxon>Mucoromycota</taxon>
        <taxon>Mucoromycotina</taxon>
        <taxon>Mucoromycetes</taxon>
        <taxon>Mucorales</taxon>
        <taxon>Mucorineae</taxon>
        <taxon>Mucoraceae</taxon>
        <taxon>Mucor</taxon>
    </lineage>
</organism>
<evidence type="ECO:0000313" key="3">
    <source>
        <dbReference type="EMBL" id="KAG2189616.1"/>
    </source>
</evidence>
<dbReference type="EC" id="5.6.2.3" evidence="1"/>
<reference evidence="3" key="1">
    <citation type="submission" date="2020-12" db="EMBL/GenBank/DDBJ databases">
        <title>Metabolic potential, ecology and presence of endohyphal bacteria is reflected in genomic diversity of Mucoromycotina.</title>
        <authorList>
            <person name="Muszewska A."/>
            <person name="Okrasinska A."/>
            <person name="Steczkiewicz K."/>
            <person name="Drgas O."/>
            <person name="Orlowska M."/>
            <person name="Perlinska-Lenart U."/>
            <person name="Aleksandrzak-Piekarczyk T."/>
            <person name="Szatraj K."/>
            <person name="Zielenkiewicz U."/>
            <person name="Pilsyk S."/>
            <person name="Malc E."/>
            <person name="Mieczkowski P."/>
            <person name="Kruszewska J.S."/>
            <person name="Biernat P."/>
            <person name="Pawlowska J."/>
        </authorList>
    </citation>
    <scope>NUCLEOTIDE SEQUENCE</scope>
    <source>
        <strain evidence="3">CBS 226.32</strain>
    </source>
</reference>
<feature type="domain" description="DNA helicase Pif1-like DEAD-box helicase" evidence="2">
    <location>
        <begin position="1"/>
        <end position="93"/>
    </location>
</feature>
<dbReference type="Pfam" id="PF05970">
    <property type="entry name" value="PIF1"/>
    <property type="match status" value="1"/>
</dbReference>
<dbReference type="GO" id="GO:0006310">
    <property type="term" value="P:DNA recombination"/>
    <property type="evidence" value="ECO:0007669"/>
    <property type="project" value="UniProtKB-KW"/>
</dbReference>
<keyword evidence="1" id="KW-0067">ATP-binding</keyword>
<comment type="catalytic activity">
    <reaction evidence="1">
        <text>ATP + H2O = ADP + phosphate + H(+)</text>
        <dbReference type="Rhea" id="RHEA:13065"/>
        <dbReference type="ChEBI" id="CHEBI:15377"/>
        <dbReference type="ChEBI" id="CHEBI:15378"/>
        <dbReference type="ChEBI" id="CHEBI:30616"/>
        <dbReference type="ChEBI" id="CHEBI:43474"/>
        <dbReference type="ChEBI" id="CHEBI:456216"/>
        <dbReference type="EC" id="5.6.2.3"/>
    </reaction>
</comment>
<dbReference type="GO" id="GO:0016787">
    <property type="term" value="F:hydrolase activity"/>
    <property type="evidence" value="ECO:0007669"/>
    <property type="project" value="UniProtKB-KW"/>
</dbReference>
<name>A0A8H7QDU5_9FUNG</name>
<dbReference type="AlphaFoldDB" id="A0A8H7QDU5"/>
<dbReference type="InterPro" id="IPR010285">
    <property type="entry name" value="DNA_helicase_pif1-like_DEAD"/>
</dbReference>
<keyword evidence="1" id="KW-0547">Nucleotide-binding</keyword>
<dbReference type="Proteomes" id="UP000650833">
    <property type="component" value="Unassembled WGS sequence"/>
</dbReference>
<dbReference type="GO" id="GO:0006281">
    <property type="term" value="P:DNA repair"/>
    <property type="evidence" value="ECO:0007669"/>
    <property type="project" value="UniProtKB-KW"/>
</dbReference>
<evidence type="ECO:0000313" key="4">
    <source>
        <dbReference type="Proteomes" id="UP000650833"/>
    </source>
</evidence>
<keyword evidence="1" id="KW-0347">Helicase</keyword>